<gene>
    <name evidence="1" type="ORF">SAMN05421797_102273</name>
</gene>
<dbReference type="RefSeq" id="WP_076548241.1">
    <property type="nucleotide sequence ID" value="NZ_FTMA01000002.1"/>
</dbReference>
<dbReference type="NCBIfam" id="NF038123">
    <property type="entry name" value="NF038123_dom"/>
    <property type="match status" value="2"/>
</dbReference>
<dbReference type="InterPro" id="IPR038678">
    <property type="entry name" value="Spondin_N_sf"/>
</dbReference>
<dbReference type="InterPro" id="IPR009465">
    <property type="entry name" value="Spondin_N"/>
</dbReference>
<organism evidence="1 2">
    <name type="scientific">Maribacter ulvicola</name>
    <dbReference type="NCBI Taxonomy" id="228959"/>
    <lineage>
        <taxon>Bacteria</taxon>
        <taxon>Pseudomonadati</taxon>
        <taxon>Bacteroidota</taxon>
        <taxon>Flavobacteriia</taxon>
        <taxon>Flavobacteriales</taxon>
        <taxon>Flavobacteriaceae</taxon>
        <taxon>Maribacter</taxon>
    </lineage>
</organism>
<dbReference type="Gene3D" id="2.60.40.2130">
    <property type="entry name" value="F-spondin domain"/>
    <property type="match status" value="2"/>
</dbReference>
<evidence type="ECO:0000313" key="2">
    <source>
        <dbReference type="Proteomes" id="UP000186953"/>
    </source>
</evidence>
<dbReference type="OrthoDB" id="1013900at2"/>
<reference evidence="2" key="1">
    <citation type="submission" date="2017-01" db="EMBL/GenBank/DDBJ databases">
        <authorList>
            <person name="Varghese N."/>
            <person name="Submissions S."/>
        </authorList>
    </citation>
    <scope>NUCLEOTIDE SEQUENCE [LARGE SCALE GENOMIC DNA]</scope>
    <source>
        <strain evidence="2">DSM 15366</strain>
    </source>
</reference>
<evidence type="ECO:0000313" key="1">
    <source>
        <dbReference type="EMBL" id="SIQ62719.1"/>
    </source>
</evidence>
<protein>
    <recommendedName>
        <fullName evidence="3">Lamin Tail Domain</fullName>
    </recommendedName>
</protein>
<keyword evidence="2" id="KW-1185">Reference proteome</keyword>
<evidence type="ECO:0008006" key="3">
    <source>
        <dbReference type="Google" id="ProtNLM"/>
    </source>
</evidence>
<dbReference type="PROSITE" id="PS51257">
    <property type="entry name" value="PROKAR_LIPOPROTEIN"/>
    <property type="match status" value="1"/>
</dbReference>
<dbReference type="EMBL" id="FTMA01000002">
    <property type="protein sequence ID" value="SIQ62719.1"/>
    <property type="molecule type" value="Genomic_DNA"/>
</dbReference>
<dbReference type="STRING" id="228959.SAMN05421797_102273"/>
<sequence length="631" mass="67499">MKKNNILKSTLAAMLVLGLASCENDDTSAQIAEEQQEEQTPEQPMTDELTSVVLNEVRYQGEDTIEILNNGTESVDLTNYWLCLGPGQYVEIGTLTPIRGSIDLASSEYLVVSYDLPDNEGGLGLYNTNEFTNSNALVDFVQWGATGSARENVAIAAGQWVAGDFVPVVTNANNAIAYDGEGDVATDWNETTTLTFGEVNVITEPITSSFNITITNIINYLAVQVFNTPNGADAPGPVTNKDGSYYFDFQAVPGSKLSFATMQVVSNDWFYAPVATGLELFENGNPVTGDVTNKIYLWDSGTEAENPETFTSVPGGDVAGEPDDDNTVRIVTTDVTSMVKVTLDYDESTRTFRLLITNLKGAMDANVPVILAPGIAVIHALDNALFTTGEPDRELGLAKIAVQGNPSNLYEWFTETGSTGAPLRLSSSYGVFAPAVAYAFESESDPVFTQGQAAVVGSGIEESAEDGNNQIIFDYINTTLGIPVAKSNEAMPIAPGQSFTFTLEDVPAGYKFGYNTMLVSSNDWFMAYNNEGYPLFDENGTPKSGPDATEKSYLYDAGTEVDQAVGFGADQPMRQSGPNSGAADENTAIRRVSEIEDLQFGKGIISSPAGVVGYGDPRGGYNLVKVTISAN</sequence>
<proteinExistence type="predicted"/>
<accession>A0A1N6UAW5</accession>
<name>A0A1N6UAW5_9FLAO</name>
<dbReference type="AlphaFoldDB" id="A0A1N6UAW5"/>
<dbReference type="Proteomes" id="UP000186953">
    <property type="component" value="Unassembled WGS sequence"/>
</dbReference>